<evidence type="ECO:0000313" key="8">
    <source>
        <dbReference type="Proteomes" id="UP001140206"/>
    </source>
</evidence>
<dbReference type="GO" id="GO:0016705">
    <property type="term" value="F:oxidoreductase activity, acting on paired donors, with incorporation or reduction of molecular oxygen"/>
    <property type="evidence" value="ECO:0007669"/>
    <property type="project" value="InterPro"/>
</dbReference>
<evidence type="ECO:0000256" key="6">
    <source>
        <dbReference type="SAM" id="Phobius"/>
    </source>
</evidence>
<dbReference type="PANTHER" id="PTHR47955">
    <property type="entry name" value="CYTOCHROME P450 FAMILY 71 PROTEIN"/>
    <property type="match status" value="1"/>
</dbReference>
<comment type="caution">
    <text evidence="7">The sequence shown here is derived from an EMBL/GenBank/DDBJ whole genome shotgun (WGS) entry which is preliminary data.</text>
</comment>
<keyword evidence="6" id="KW-0472">Membrane</keyword>
<dbReference type="AlphaFoldDB" id="A0AAV8C0M1"/>
<reference evidence="7" key="1">
    <citation type="submission" date="2022-08" db="EMBL/GenBank/DDBJ databases">
        <authorList>
            <person name="Marques A."/>
        </authorList>
    </citation>
    <scope>NUCLEOTIDE SEQUENCE</scope>
    <source>
        <strain evidence="7">RhyPub2mFocal</strain>
        <tissue evidence="7">Leaves</tissue>
    </source>
</reference>
<dbReference type="GO" id="GO:0020037">
    <property type="term" value="F:heme binding"/>
    <property type="evidence" value="ECO:0007669"/>
    <property type="project" value="InterPro"/>
</dbReference>
<keyword evidence="8" id="KW-1185">Reference proteome</keyword>
<keyword evidence="5" id="KW-0503">Monooxygenase</keyword>
<keyword evidence="6" id="KW-1133">Transmembrane helix</keyword>
<feature type="binding site" description="axial binding residue" evidence="4">
    <location>
        <position position="454"/>
    </location>
    <ligand>
        <name>heme</name>
        <dbReference type="ChEBI" id="CHEBI:30413"/>
    </ligand>
    <ligandPart>
        <name>Fe</name>
        <dbReference type="ChEBI" id="CHEBI:18248"/>
    </ligandPart>
</feature>
<organism evidence="7 8">
    <name type="scientific">Rhynchospora pubera</name>
    <dbReference type="NCBI Taxonomy" id="906938"/>
    <lineage>
        <taxon>Eukaryota</taxon>
        <taxon>Viridiplantae</taxon>
        <taxon>Streptophyta</taxon>
        <taxon>Embryophyta</taxon>
        <taxon>Tracheophyta</taxon>
        <taxon>Spermatophyta</taxon>
        <taxon>Magnoliopsida</taxon>
        <taxon>Liliopsida</taxon>
        <taxon>Poales</taxon>
        <taxon>Cyperaceae</taxon>
        <taxon>Cyperoideae</taxon>
        <taxon>Rhynchosporeae</taxon>
        <taxon>Rhynchospora</taxon>
    </lineage>
</organism>
<gene>
    <name evidence="7" type="ORF">LUZ62_083476</name>
</gene>
<comment type="similarity">
    <text evidence="1 5">Belongs to the cytochrome P450 family.</text>
</comment>
<evidence type="ECO:0000256" key="3">
    <source>
        <dbReference type="ARBA" id="ARBA00023004"/>
    </source>
</evidence>
<evidence type="ECO:0000256" key="2">
    <source>
        <dbReference type="ARBA" id="ARBA00022723"/>
    </source>
</evidence>
<dbReference type="InterPro" id="IPR036396">
    <property type="entry name" value="Cyt_P450_sf"/>
</dbReference>
<dbReference type="InterPro" id="IPR002401">
    <property type="entry name" value="Cyt_P450_E_grp-I"/>
</dbReference>
<proteinExistence type="inferred from homology"/>
<keyword evidence="5" id="KW-0560">Oxidoreductase</keyword>
<dbReference type="PRINTS" id="PR00385">
    <property type="entry name" value="P450"/>
</dbReference>
<dbReference type="CDD" id="cd11072">
    <property type="entry name" value="CYP71-like"/>
    <property type="match status" value="1"/>
</dbReference>
<keyword evidence="3 4" id="KW-0408">Iron</keyword>
<sequence length="515" mass="58749">MASLPIEQAFSSSALFLISLASFVFLILLFTRSKPSKNLPNPPPSPPKLPILGNLHQLGTLAHRSLQELSKIYGPIMLIHLGEIPTLVVSNARMAREVLKTHDAVFASRPLLKAATILAYNHHDLAFAPYGDQWRSLRKITNMHVLSSKRVVHTFRHFREEEVAFMVDKIQKDATTSPDGIVNMRNTFYKFTNDIICHMMTGNSFRKDGREEKLMNIVVDSIPLLGKFNPEDFFPSLKWVGRLLGAKVRAEAWKTFKVGDAMMTEVLKDRVEGRTEGNEDFLDILLKLQKDENQKKEFEIKDEHVKALCYQSLAAGSEPLALSLEWTMIELLRHPRVLKKLQEEVRGITSQNDLLTSEDVSNLTYLKAAMTESFRLHPPTPLLIPRESMDYCNIEGYDVPKGSRVFVNTYAMGRDPEVWDNPLEYRPERFVNNPFNYNSYTCEIVPFGGGRRICPGMQLSLLTMELALANLLWRFDWELPKGMKPEDVDMSEMPSLSLKRKAELELVAKPRQITS</sequence>
<evidence type="ECO:0000256" key="5">
    <source>
        <dbReference type="RuleBase" id="RU000461"/>
    </source>
</evidence>
<dbReference type="PRINTS" id="PR00463">
    <property type="entry name" value="EP450I"/>
</dbReference>
<dbReference type="InterPro" id="IPR017972">
    <property type="entry name" value="Cyt_P450_CS"/>
</dbReference>
<dbReference type="EMBL" id="JAMFTS010000005">
    <property type="protein sequence ID" value="KAJ4749071.1"/>
    <property type="molecule type" value="Genomic_DNA"/>
</dbReference>
<dbReference type="PROSITE" id="PS00086">
    <property type="entry name" value="CYTOCHROME_P450"/>
    <property type="match status" value="1"/>
</dbReference>
<protein>
    <submittedName>
        <fullName evidence="7">Cytochrome P450</fullName>
    </submittedName>
</protein>
<dbReference type="GO" id="GO:0004497">
    <property type="term" value="F:monooxygenase activity"/>
    <property type="evidence" value="ECO:0007669"/>
    <property type="project" value="UniProtKB-KW"/>
</dbReference>
<dbReference type="Gene3D" id="1.10.630.10">
    <property type="entry name" value="Cytochrome P450"/>
    <property type="match status" value="1"/>
</dbReference>
<feature type="transmembrane region" description="Helical" evidence="6">
    <location>
        <begin position="12"/>
        <end position="30"/>
    </location>
</feature>
<evidence type="ECO:0000256" key="4">
    <source>
        <dbReference type="PIRSR" id="PIRSR602401-1"/>
    </source>
</evidence>
<keyword evidence="2 4" id="KW-0479">Metal-binding</keyword>
<dbReference type="FunFam" id="1.10.630.10:FF:000011">
    <property type="entry name" value="Cytochrome P450 83B1"/>
    <property type="match status" value="1"/>
</dbReference>
<keyword evidence="4 5" id="KW-0349">Heme</keyword>
<dbReference type="PANTHER" id="PTHR47955:SF14">
    <property type="entry name" value="OS01G0543600 PROTEIN"/>
    <property type="match status" value="1"/>
</dbReference>
<dbReference type="SUPFAM" id="SSF48264">
    <property type="entry name" value="Cytochrome P450"/>
    <property type="match status" value="1"/>
</dbReference>
<name>A0AAV8C0M1_9POAL</name>
<dbReference type="GO" id="GO:0005506">
    <property type="term" value="F:iron ion binding"/>
    <property type="evidence" value="ECO:0007669"/>
    <property type="project" value="InterPro"/>
</dbReference>
<comment type="cofactor">
    <cofactor evidence="4">
        <name>heme</name>
        <dbReference type="ChEBI" id="CHEBI:30413"/>
    </cofactor>
</comment>
<dbReference type="Proteomes" id="UP001140206">
    <property type="component" value="Chromosome 5"/>
</dbReference>
<accession>A0AAV8C0M1</accession>
<dbReference type="Pfam" id="PF00067">
    <property type="entry name" value="p450"/>
    <property type="match status" value="1"/>
</dbReference>
<dbReference type="InterPro" id="IPR001128">
    <property type="entry name" value="Cyt_P450"/>
</dbReference>
<evidence type="ECO:0000313" key="7">
    <source>
        <dbReference type="EMBL" id="KAJ4749071.1"/>
    </source>
</evidence>
<evidence type="ECO:0000256" key="1">
    <source>
        <dbReference type="ARBA" id="ARBA00010617"/>
    </source>
</evidence>
<keyword evidence="6" id="KW-0812">Transmembrane</keyword>